<evidence type="ECO:0000256" key="3">
    <source>
        <dbReference type="ARBA" id="ARBA00022989"/>
    </source>
</evidence>
<feature type="compositionally biased region" description="Low complexity" evidence="5">
    <location>
        <begin position="235"/>
        <end position="244"/>
    </location>
</feature>
<proteinExistence type="predicted"/>
<dbReference type="Pfam" id="PF04335">
    <property type="entry name" value="VirB8"/>
    <property type="match status" value="1"/>
</dbReference>
<keyword evidence="4 6" id="KW-0472">Membrane</keyword>
<evidence type="ECO:0000256" key="4">
    <source>
        <dbReference type="ARBA" id="ARBA00023136"/>
    </source>
</evidence>
<evidence type="ECO:0000256" key="1">
    <source>
        <dbReference type="ARBA" id="ARBA00004167"/>
    </source>
</evidence>
<evidence type="ECO:0000259" key="7">
    <source>
        <dbReference type="Pfam" id="PF04335"/>
    </source>
</evidence>
<feature type="transmembrane region" description="Helical" evidence="6">
    <location>
        <begin position="43"/>
        <end position="61"/>
    </location>
</feature>
<dbReference type="InterPro" id="IPR007430">
    <property type="entry name" value="VirB8"/>
</dbReference>
<dbReference type="EMBL" id="JARYGZ010000001">
    <property type="protein sequence ID" value="MDH7638090.1"/>
    <property type="molecule type" value="Genomic_DNA"/>
</dbReference>
<dbReference type="CDD" id="cd16425">
    <property type="entry name" value="TrbF"/>
    <property type="match status" value="1"/>
</dbReference>
<sequence>MQFRRSLQRYGRTPEPETPFARAGQLWDERIGSARVQARNWRLMAFGCLGLSGAMAIGLIWQSTQSRVTPYVVEVDRLGEARAVSPAEAGYQPTDPQIAWHLAHFISDIRTVSLDPVLMRRSWLEAYDFVTRRGGQAIGDYARAANPFSDLGDRTVSVEVTSVVRASDRSFQVKWTETAYDHGAASGTSHWTAILTIVRQPPANADTLRKNPLGIYVDAIDWSRELEPMPPAPAAPSAVAPAAADLSQPTKEVQP</sequence>
<dbReference type="NCBIfam" id="NF010446">
    <property type="entry name" value="PRK13872.1"/>
    <property type="match status" value="1"/>
</dbReference>
<evidence type="ECO:0000313" key="8">
    <source>
        <dbReference type="EMBL" id="MDH7638090.1"/>
    </source>
</evidence>
<keyword evidence="9" id="KW-1185">Reference proteome</keyword>
<keyword evidence="2 6" id="KW-0812">Transmembrane</keyword>
<evidence type="ECO:0000256" key="5">
    <source>
        <dbReference type="SAM" id="MobiDB-lite"/>
    </source>
</evidence>
<feature type="domain" description="Bacterial virulence protein VirB8" evidence="7">
    <location>
        <begin position="22"/>
        <end position="225"/>
    </location>
</feature>
<comment type="subcellular location">
    <subcellularLocation>
        <location evidence="1">Membrane</location>
        <topology evidence="1">Single-pass membrane protein</topology>
    </subcellularLocation>
</comment>
<dbReference type="Gene3D" id="3.10.450.230">
    <property type="entry name" value="VirB8 protein"/>
    <property type="match status" value="1"/>
</dbReference>
<dbReference type="InterPro" id="IPR032710">
    <property type="entry name" value="NTF2-like_dom_sf"/>
</dbReference>
<evidence type="ECO:0000256" key="2">
    <source>
        <dbReference type="ARBA" id="ARBA00022692"/>
    </source>
</evidence>
<dbReference type="InterPro" id="IPR035658">
    <property type="entry name" value="TrbF"/>
</dbReference>
<accession>A0ABT6MYK2</accession>
<reference evidence="8" key="1">
    <citation type="submission" date="2023-04" db="EMBL/GenBank/DDBJ databases">
        <title>Sphingomonas sp. MAHUQ-71 isolated from rice field.</title>
        <authorList>
            <person name="Huq M.A."/>
        </authorList>
    </citation>
    <scope>NUCLEOTIDE SEQUENCE</scope>
    <source>
        <strain evidence="8">MAHUQ-71</strain>
    </source>
</reference>
<gene>
    <name evidence="8" type="primary">trbF</name>
    <name evidence="8" type="ORF">QGN17_05055</name>
</gene>
<feature type="region of interest" description="Disordered" evidence="5">
    <location>
        <begin position="227"/>
        <end position="255"/>
    </location>
</feature>
<comment type="caution">
    <text evidence="8">The sequence shown here is derived from an EMBL/GenBank/DDBJ whole genome shotgun (WGS) entry which is preliminary data.</text>
</comment>
<dbReference type="SUPFAM" id="SSF54427">
    <property type="entry name" value="NTF2-like"/>
    <property type="match status" value="1"/>
</dbReference>
<organism evidence="8 9">
    <name type="scientific">Sphingomonas oryzagri</name>
    <dbReference type="NCBI Taxonomy" id="3042314"/>
    <lineage>
        <taxon>Bacteria</taxon>
        <taxon>Pseudomonadati</taxon>
        <taxon>Pseudomonadota</taxon>
        <taxon>Alphaproteobacteria</taxon>
        <taxon>Sphingomonadales</taxon>
        <taxon>Sphingomonadaceae</taxon>
        <taxon>Sphingomonas</taxon>
    </lineage>
</organism>
<dbReference type="RefSeq" id="WP_281043410.1">
    <property type="nucleotide sequence ID" value="NZ_JARYGZ010000001.1"/>
</dbReference>
<evidence type="ECO:0000256" key="6">
    <source>
        <dbReference type="SAM" id="Phobius"/>
    </source>
</evidence>
<keyword evidence="3 6" id="KW-1133">Transmembrane helix</keyword>
<protein>
    <submittedName>
        <fullName evidence="8">Conjugal transfer protein TrbF</fullName>
    </submittedName>
</protein>
<evidence type="ECO:0000313" key="9">
    <source>
        <dbReference type="Proteomes" id="UP001160625"/>
    </source>
</evidence>
<name>A0ABT6MYK2_9SPHN</name>
<dbReference type="Proteomes" id="UP001160625">
    <property type="component" value="Unassembled WGS sequence"/>
</dbReference>
<feature type="region of interest" description="Disordered" evidence="5">
    <location>
        <begin position="1"/>
        <end position="21"/>
    </location>
</feature>